<sequence>MKQGSMAMSDDVVGSAVAGRSMEAAENMGHRVNLARGLDLRPIGSVGFRVPAGFVGGQTVHAGKADDTGPAMSFTMGKQSGSERKTPGSNRKSQVGEPMLHIYGVVSEGRSTLVERQRDSLPAMGLSQAGVQTDLRHGWVVTGDAMNQSVNAWGVSVFHMLQRGTAAGSLVKDDDDSGALGVVERQLQWCSNDPVLTKVLWFVRLNRRGRPVFVAAGH</sequence>
<evidence type="ECO:0000313" key="2">
    <source>
        <dbReference type="EMBL" id="KAJ4963116.1"/>
    </source>
</evidence>
<protein>
    <submittedName>
        <fullName evidence="2">Uncharacterized protein</fullName>
    </submittedName>
</protein>
<reference evidence="2" key="1">
    <citation type="journal article" date="2023" name="Plant J.">
        <title>The genome of the king protea, Protea cynaroides.</title>
        <authorList>
            <person name="Chang J."/>
            <person name="Duong T.A."/>
            <person name="Schoeman C."/>
            <person name="Ma X."/>
            <person name="Roodt D."/>
            <person name="Barker N."/>
            <person name="Li Z."/>
            <person name="Van de Peer Y."/>
            <person name="Mizrachi E."/>
        </authorList>
    </citation>
    <scope>NUCLEOTIDE SEQUENCE</scope>
    <source>
        <tissue evidence="2">Young leaves</tissue>
    </source>
</reference>
<evidence type="ECO:0000256" key="1">
    <source>
        <dbReference type="SAM" id="MobiDB-lite"/>
    </source>
</evidence>
<comment type="caution">
    <text evidence="2">The sequence shown here is derived from an EMBL/GenBank/DDBJ whole genome shotgun (WGS) entry which is preliminary data.</text>
</comment>
<dbReference type="EMBL" id="JAMYWD010000008">
    <property type="protein sequence ID" value="KAJ4963116.1"/>
    <property type="molecule type" value="Genomic_DNA"/>
</dbReference>
<keyword evidence="3" id="KW-1185">Reference proteome</keyword>
<accession>A0A9Q0HD55</accession>
<gene>
    <name evidence="2" type="ORF">NE237_023055</name>
</gene>
<name>A0A9Q0HD55_9MAGN</name>
<organism evidence="2 3">
    <name type="scientific">Protea cynaroides</name>
    <dbReference type="NCBI Taxonomy" id="273540"/>
    <lineage>
        <taxon>Eukaryota</taxon>
        <taxon>Viridiplantae</taxon>
        <taxon>Streptophyta</taxon>
        <taxon>Embryophyta</taxon>
        <taxon>Tracheophyta</taxon>
        <taxon>Spermatophyta</taxon>
        <taxon>Magnoliopsida</taxon>
        <taxon>Proteales</taxon>
        <taxon>Proteaceae</taxon>
        <taxon>Protea</taxon>
    </lineage>
</organism>
<evidence type="ECO:0000313" key="3">
    <source>
        <dbReference type="Proteomes" id="UP001141806"/>
    </source>
</evidence>
<dbReference type="Proteomes" id="UP001141806">
    <property type="component" value="Unassembled WGS sequence"/>
</dbReference>
<feature type="region of interest" description="Disordered" evidence="1">
    <location>
        <begin position="61"/>
        <end position="96"/>
    </location>
</feature>
<dbReference type="AlphaFoldDB" id="A0A9Q0HD55"/>
<proteinExistence type="predicted"/>